<dbReference type="AlphaFoldDB" id="A0A3L7Z186"/>
<sequence>MTKDQLLKLSLWQYTGEQFLELLDSHFVKTTTATENVTSDENVATTAKRWLVYGINGLCELLQCSKATAPHWGYVFFVTLLLAAGGFDYGFFYQLNENSTLKNVEWLYRNERLLWEDKQQENLLRREKIFAAGTQQEQGFYNLFLYFIVANTTEITVCTLTPSNLLAETECIACDVLEKRLTNRIIHCAKLVKIFTYFLERGLMEYR</sequence>
<keyword evidence="1" id="KW-0472">Membrane</keyword>
<dbReference type="InterPro" id="IPR024363">
    <property type="entry name" value="DUF3853"/>
</dbReference>
<evidence type="ECO:0000313" key="5">
    <source>
        <dbReference type="Proteomes" id="UP000298073"/>
    </source>
</evidence>
<dbReference type="EMBL" id="RAZM01000092">
    <property type="protein sequence ID" value="RLT78644.1"/>
    <property type="molecule type" value="Genomic_DNA"/>
</dbReference>
<dbReference type="Proteomes" id="UP000298073">
    <property type="component" value="Unassembled WGS sequence"/>
</dbReference>
<dbReference type="EMBL" id="SPPV01000045">
    <property type="protein sequence ID" value="TFU46479.1"/>
    <property type="molecule type" value="Genomic_DNA"/>
</dbReference>
<feature type="transmembrane region" description="Helical" evidence="1">
    <location>
        <begin position="71"/>
        <end position="92"/>
    </location>
</feature>
<dbReference type="Pfam" id="PF12964">
    <property type="entry name" value="DUF3853"/>
    <property type="match status" value="1"/>
</dbReference>
<organism evidence="2 4">
    <name type="scientific">Bacteroides acidifaciens</name>
    <dbReference type="NCBI Taxonomy" id="85831"/>
    <lineage>
        <taxon>Bacteria</taxon>
        <taxon>Pseudomonadati</taxon>
        <taxon>Bacteroidota</taxon>
        <taxon>Bacteroidia</taxon>
        <taxon>Bacteroidales</taxon>
        <taxon>Bacteroidaceae</taxon>
        <taxon>Bacteroides</taxon>
    </lineage>
</organism>
<proteinExistence type="predicted"/>
<evidence type="ECO:0000313" key="3">
    <source>
        <dbReference type="EMBL" id="TFU46479.1"/>
    </source>
</evidence>
<protein>
    <submittedName>
        <fullName evidence="2">DUF3853 family protein</fullName>
    </submittedName>
</protein>
<evidence type="ECO:0000313" key="2">
    <source>
        <dbReference type="EMBL" id="RLT78644.1"/>
    </source>
</evidence>
<reference evidence="2 4" key="1">
    <citation type="submission" date="2018-09" db="EMBL/GenBank/DDBJ databases">
        <title>Murine metabolic-syndrome-specific gut microbial biobank.</title>
        <authorList>
            <person name="Liu C."/>
        </authorList>
    </citation>
    <scope>NUCLEOTIDE SEQUENCE [LARGE SCALE GENOMIC DNA]</scope>
    <source>
        <strain evidence="2 4">0.1X-D8-26</strain>
    </source>
</reference>
<reference evidence="3 5" key="2">
    <citation type="submission" date="2019-03" db="EMBL/GenBank/DDBJ databases">
        <title>Diversity of the mouse oral microbiome.</title>
        <authorList>
            <person name="Joseph S."/>
            <person name="Aduse-Opoku J."/>
            <person name="Curtis M."/>
            <person name="Wade W."/>
            <person name="Hashim A."/>
        </authorList>
    </citation>
    <scope>NUCLEOTIDE SEQUENCE [LARGE SCALE GENOMIC DNA]</scope>
    <source>
        <strain evidence="3 5">P2318</strain>
    </source>
</reference>
<dbReference type="RefSeq" id="WP_121767240.1">
    <property type="nucleotide sequence ID" value="NZ_CABIXU010000058.1"/>
</dbReference>
<accession>A0A3L7Z186</accession>
<keyword evidence="1" id="KW-1133">Transmembrane helix</keyword>
<evidence type="ECO:0000313" key="4">
    <source>
        <dbReference type="Proteomes" id="UP000267159"/>
    </source>
</evidence>
<comment type="caution">
    <text evidence="2">The sequence shown here is derived from an EMBL/GenBank/DDBJ whole genome shotgun (WGS) entry which is preliminary data.</text>
</comment>
<name>A0A3L7Z186_9BACE</name>
<dbReference type="OrthoDB" id="1151565at2"/>
<evidence type="ECO:0000256" key="1">
    <source>
        <dbReference type="SAM" id="Phobius"/>
    </source>
</evidence>
<dbReference type="Proteomes" id="UP000267159">
    <property type="component" value="Unassembled WGS sequence"/>
</dbReference>
<keyword evidence="1" id="KW-0812">Transmembrane</keyword>
<gene>
    <name evidence="2" type="ORF">D7Y07_18155</name>
    <name evidence="3" type="ORF">E4T97_16540</name>
</gene>